<name>A0A1R4KQN8_9MICO</name>
<evidence type="ECO:0000313" key="2">
    <source>
        <dbReference type="Proteomes" id="UP000196320"/>
    </source>
</evidence>
<dbReference type="AlphaFoldDB" id="A0A1R4KQN8"/>
<dbReference type="OrthoDB" id="3677745at2"/>
<proteinExistence type="predicted"/>
<sequence length="454" mass="50284">MASEGDPTALESWLDGLDEDSIRDLLEEATLRVAGLADWLETRRAAASDDPAELLTIVNRDLTPRRRFYDYWQANRYASDAYDAVELLRTQSANATPALVPVIERAITLSTRAILKSDDSSGAQGDLVRRLLEAHAQAVRAASPALSQAEQTRVVKWIIKYRYSGAQDFFDPDIVAYAPGLSEKSITQYRTAIASTDLGEYGTYPLTRLAVLDRDRDAIVAAHGGEPKNAQLARRLVADLEEAGLHDDAVAYARIGIALDGQGWNQQLVTFVVDDALLRGAESEAIDVRRAWFARFPLASAFTALRETAEQVGEWQTEKADAEALLAQHSPQSFAQHLLDEDRNGEAWEFAVSRFAVDGAHATWLNLCQRRATTAPADTLPVYREIVQQTLEVTDKRNYRTAANVLKTMRDAAVAAGPDGERSFEAFLAQVVDQNRRRPTCIEAFRKAKLIPRV</sequence>
<accession>A0A1R4KQN8</accession>
<reference evidence="1 2" key="1">
    <citation type="submission" date="2017-02" db="EMBL/GenBank/DDBJ databases">
        <authorList>
            <person name="Peterson S.W."/>
        </authorList>
    </citation>
    <scope>NUCLEOTIDE SEQUENCE [LARGE SCALE GENOMIC DNA]</scope>
    <source>
        <strain evidence="1 2">B Mb 05.01</strain>
    </source>
</reference>
<evidence type="ECO:0000313" key="1">
    <source>
        <dbReference type="EMBL" id="SJN46592.1"/>
    </source>
</evidence>
<dbReference type="RefSeq" id="WP_087133030.1">
    <property type="nucleotide sequence ID" value="NZ_FUKO01000044.1"/>
</dbReference>
<dbReference type="Proteomes" id="UP000196320">
    <property type="component" value="Unassembled WGS sequence"/>
</dbReference>
<organism evidence="1 2">
    <name type="scientific">Microbacterium esteraromaticum</name>
    <dbReference type="NCBI Taxonomy" id="57043"/>
    <lineage>
        <taxon>Bacteria</taxon>
        <taxon>Bacillati</taxon>
        <taxon>Actinomycetota</taxon>
        <taxon>Actinomycetes</taxon>
        <taxon>Micrococcales</taxon>
        <taxon>Microbacteriaceae</taxon>
        <taxon>Microbacterium</taxon>
    </lineage>
</organism>
<dbReference type="EMBL" id="FUKO01000044">
    <property type="protein sequence ID" value="SJN46592.1"/>
    <property type="molecule type" value="Genomic_DNA"/>
</dbReference>
<protein>
    <submittedName>
        <fullName evidence="1">Gll2284 protein</fullName>
    </submittedName>
</protein>
<gene>
    <name evidence="1" type="ORF">FM104_15075</name>
</gene>
<keyword evidence="2" id="KW-1185">Reference proteome</keyword>